<dbReference type="OrthoDB" id="9787129at2"/>
<feature type="transmembrane region" description="Helical" evidence="1">
    <location>
        <begin position="153"/>
        <end position="175"/>
    </location>
</feature>
<dbReference type="EMBL" id="LR214951">
    <property type="protein sequence ID" value="VEU59636.1"/>
    <property type="molecule type" value="Genomic_DNA"/>
</dbReference>
<feature type="transmembrane region" description="Helical" evidence="1">
    <location>
        <begin position="386"/>
        <end position="409"/>
    </location>
</feature>
<name>A0A449A5X2_9BACT</name>
<dbReference type="PANTHER" id="PTHR30354:SF11">
    <property type="entry name" value="PERMEASE"/>
    <property type="match status" value="1"/>
</dbReference>
<feature type="transmembrane region" description="Helical" evidence="1">
    <location>
        <begin position="112"/>
        <end position="133"/>
    </location>
</feature>
<dbReference type="InterPro" id="IPR003474">
    <property type="entry name" value="Glcn_transporter"/>
</dbReference>
<accession>A0A449A5X2</accession>
<protein>
    <submittedName>
        <fullName evidence="2">DsdX permease</fullName>
    </submittedName>
</protein>
<feature type="transmembrane region" description="Helical" evidence="1">
    <location>
        <begin position="223"/>
        <end position="248"/>
    </location>
</feature>
<dbReference type="KEGG" id="mnu:NCTC10166_00615"/>
<feature type="transmembrane region" description="Helical" evidence="1">
    <location>
        <begin position="196"/>
        <end position="217"/>
    </location>
</feature>
<feature type="transmembrane region" description="Helical" evidence="1">
    <location>
        <begin position="269"/>
        <end position="286"/>
    </location>
</feature>
<organism evidence="2 3">
    <name type="scientific">Mesomycoplasma neurolyticum</name>
    <dbReference type="NCBI Taxonomy" id="2120"/>
    <lineage>
        <taxon>Bacteria</taxon>
        <taxon>Bacillati</taxon>
        <taxon>Mycoplasmatota</taxon>
        <taxon>Mycoplasmoidales</taxon>
        <taxon>Metamycoplasmataceae</taxon>
        <taxon>Mesomycoplasma</taxon>
    </lineage>
</organism>
<sequence>MSFLVMLFTFLNKNNDLDLFLIFKNYFSYAFSEKIGKIGTWILLGYIFSHLIDELNLININDIKFNKNTLFIAIFLLNFISLILAGLLFFEIVLIMFLSLIKKIKQKINSKISWMCLSLFLISIALGHIFVFPSVGPSIIIEKLNIEIISIKIYTTIFLFIFNIFIIMHIFLFLFKNKLLIKNNLNLNEQTHPILLLKYFLFLIPFFSIAIFKFLNLKYKKNIVFYILSEPLSFFVIFIAFLYFLLAIKNIKNKSKYNYNSLNNKLNSAGNIILVICSTSLLSFALQNTNIITMLSTSLIHKKEHLIFLAFAFSLFLRVSIGSATISFLITFSLLEKFIIFNTSYSLKYVGIILSIGAGSSSVSHINDTGFWLINKTFGLNLKETFKIWTIPLFFVSLIIFFISIILFYSGKAY</sequence>
<evidence type="ECO:0000313" key="2">
    <source>
        <dbReference type="EMBL" id="VEU59636.1"/>
    </source>
</evidence>
<dbReference type="Pfam" id="PF02447">
    <property type="entry name" value="GntP_permease"/>
    <property type="match status" value="1"/>
</dbReference>
<dbReference type="GO" id="GO:0005886">
    <property type="term" value="C:plasma membrane"/>
    <property type="evidence" value="ECO:0007669"/>
    <property type="project" value="TreeGrafter"/>
</dbReference>
<proteinExistence type="predicted"/>
<gene>
    <name evidence="2" type="primary">dsdX</name>
    <name evidence="2" type="ORF">NCTC10166_00615</name>
</gene>
<keyword evidence="1" id="KW-1133">Transmembrane helix</keyword>
<feature type="transmembrane region" description="Helical" evidence="1">
    <location>
        <begin position="347"/>
        <end position="366"/>
    </location>
</feature>
<keyword evidence="1" id="KW-0472">Membrane</keyword>
<keyword evidence="3" id="KW-1185">Reference proteome</keyword>
<dbReference type="PANTHER" id="PTHR30354">
    <property type="entry name" value="GNT FAMILY GLUCONATE TRANSPORTER"/>
    <property type="match status" value="1"/>
</dbReference>
<evidence type="ECO:0000256" key="1">
    <source>
        <dbReference type="SAM" id="Phobius"/>
    </source>
</evidence>
<feature type="transmembrane region" description="Helical" evidence="1">
    <location>
        <begin position="72"/>
        <end position="100"/>
    </location>
</feature>
<evidence type="ECO:0000313" key="3">
    <source>
        <dbReference type="Proteomes" id="UP000289440"/>
    </source>
</evidence>
<dbReference type="Proteomes" id="UP000289440">
    <property type="component" value="Chromosome"/>
</dbReference>
<dbReference type="GO" id="GO:0015128">
    <property type="term" value="F:gluconate transmembrane transporter activity"/>
    <property type="evidence" value="ECO:0007669"/>
    <property type="project" value="InterPro"/>
</dbReference>
<reference evidence="2 3" key="1">
    <citation type="submission" date="2019-01" db="EMBL/GenBank/DDBJ databases">
        <authorList>
            <consortium name="Pathogen Informatics"/>
        </authorList>
    </citation>
    <scope>NUCLEOTIDE SEQUENCE [LARGE SCALE GENOMIC DNA]</scope>
    <source>
        <strain evidence="2 3">NCTC10166</strain>
    </source>
</reference>
<keyword evidence="1" id="KW-0812">Transmembrane</keyword>
<dbReference type="AlphaFoldDB" id="A0A449A5X2"/>
<feature type="transmembrane region" description="Helical" evidence="1">
    <location>
        <begin position="306"/>
        <end position="335"/>
    </location>
</feature>